<evidence type="ECO:0000313" key="2">
    <source>
        <dbReference type="EMBL" id="MBU8872799.1"/>
    </source>
</evidence>
<dbReference type="InterPro" id="IPR007475">
    <property type="entry name" value="UbiK"/>
</dbReference>
<protein>
    <submittedName>
        <fullName evidence="2">Accessory factor UbiK family protein</fullName>
    </submittedName>
</protein>
<dbReference type="Proteomes" id="UP000727907">
    <property type="component" value="Unassembled WGS sequence"/>
</dbReference>
<sequence>MQTRNPFIDDLTKVANGAMGALTGVKGEVEARVRDQIAKILDGMDIPRRDEFDAVKAMAARAREENEELKKQIAELQARLGSPSGPEA</sequence>
<keyword evidence="1" id="KW-0175">Coiled coil</keyword>
<organism evidence="2 3">
    <name type="scientific">Reyranella humidisoli</name>
    <dbReference type="NCBI Taxonomy" id="2849149"/>
    <lineage>
        <taxon>Bacteria</taxon>
        <taxon>Pseudomonadati</taxon>
        <taxon>Pseudomonadota</taxon>
        <taxon>Alphaproteobacteria</taxon>
        <taxon>Hyphomicrobiales</taxon>
        <taxon>Reyranellaceae</taxon>
        <taxon>Reyranella</taxon>
    </lineage>
</organism>
<evidence type="ECO:0000256" key="1">
    <source>
        <dbReference type="SAM" id="Coils"/>
    </source>
</evidence>
<evidence type="ECO:0000313" key="3">
    <source>
        <dbReference type="Proteomes" id="UP000727907"/>
    </source>
</evidence>
<comment type="caution">
    <text evidence="2">The sequence shown here is derived from an EMBL/GenBank/DDBJ whole genome shotgun (WGS) entry which is preliminary data.</text>
</comment>
<name>A0ABS6IDX4_9HYPH</name>
<feature type="coiled-coil region" evidence="1">
    <location>
        <begin position="52"/>
        <end position="79"/>
    </location>
</feature>
<dbReference type="Pfam" id="PF04380">
    <property type="entry name" value="BMFP"/>
    <property type="match status" value="1"/>
</dbReference>
<reference evidence="2 3" key="1">
    <citation type="submission" date="2021-06" db="EMBL/GenBank/DDBJ databases">
        <authorList>
            <person name="Lee D.H."/>
        </authorList>
    </citation>
    <scope>NUCLEOTIDE SEQUENCE [LARGE SCALE GENOMIC DNA]</scope>
    <source>
        <strain evidence="2 3">MMS21-HV4-11</strain>
    </source>
</reference>
<proteinExistence type="predicted"/>
<dbReference type="RefSeq" id="WP_216957086.1">
    <property type="nucleotide sequence ID" value="NZ_JAHOPB010000001.1"/>
</dbReference>
<gene>
    <name evidence="2" type="ORF">KQ910_03450</name>
</gene>
<accession>A0ABS6IDX4</accession>
<dbReference type="EMBL" id="JAHOPB010000001">
    <property type="protein sequence ID" value="MBU8872799.1"/>
    <property type="molecule type" value="Genomic_DNA"/>
</dbReference>
<keyword evidence="3" id="KW-1185">Reference proteome</keyword>